<dbReference type="Proteomes" id="UP000670475">
    <property type="component" value="Unassembled WGS sequence"/>
</dbReference>
<evidence type="ECO:0000313" key="1">
    <source>
        <dbReference type="EMBL" id="MBP0458642.1"/>
    </source>
</evidence>
<dbReference type="AlphaFoldDB" id="A0A940MCS3"/>
<proteinExistence type="predicted"/>
<reference evidence="1" key="1">
    <citation type="submission" date="2021-03" db="EMBL/GenBank/DDBJ databases">
        <title>Whole genome sequence of Streptomyces bomunensis MMS17-BM035.</title>
        <authorList>
            <person name="Lee J.H."/>
        </authorList>
    </citation>
    <scope>NUCLEOTIDE SEQUENCE</scope>
    <source>
        <strain evidence="1">MMS17-BM035</strain>
    </source>
</reference>
<sequence>MVRSRGDDATSLPLPLLPHDLSDDQRRGAVCAYCGLAVSTGSAVDLGVRHDGDGVRIFPRAHRDCASHVAS</sequence>
<protein>
    <submittedName>
        <fullName evidence="1">Uncharacterized protein</fullName>
    </submittedName>
</protein>
<accession>A0A940MCS3</accession>
<evidence type="ECO:0000313" key="2">
    <source>
        <dbReference type="Proteomes" id="UP000670475"/>
    </source>
</evidence>
<gene>
    <name evidence="1" type="ORF">JFN87_14180</name>
</gene>
<organism evidence="1 2">
    <name type="scientific">Streptomyces montanisoli</name>
    <dbReference type="NCBI Taxonomy" id="2798581"/>
    <lineage>
        <taxon>Bacteria</taxon>
        <taxon>Bacillati</taxon>
        <taxon>Actinomycetota</taxon>
        <taxon>Actinomycetes</taxon>
        <taxon>Kitasatosporales</taxon>
        <taxon>Streptomycetaceae</taxon>
        <taxon>Streptomyces</taxon>
    </lineage>
</organism>
<dbReference type="RefSeq" id="WP_209340388.1">
    <property type="nucleotide sequence ID" value="NZ_JAGIQL010000047.1"/>
</dbReference>
<dbReference type="EMBL" id="JAGIQL010000047">
    <property type="protein sequence ID" value="MBP0458642.1"/>
    <property type="molecule type" value="Genomic_DNA"/>
</dbReference>
<name>A0A940MCS3_9ACTN</name>
<comment type="caution">
    <text evidence="1">The sequence shown here is derived from an EMBL/GenBank/DDBJ whole genome shotgun (WGS) entry which is preliminary data.</text>
</comment>
<keyword evidence="2" id="KW-1185">Reference proteome</keyword>